<dbReference type="AlphaFoldDB" id="A0A2H0RGG0"/>
<dbReference type="PROSITE" id="PS51198">
    <property type="entry name" value="UVRD_HELICASE_ATP_BIND"/>
    <property type="match status" value="1"/>
</dbReference>
<evidence type="ECO:0000259" key="16">
    <source>
        <dbReference type="PROSITE" id="PS51198"/>
    </source>
</evidence>
<dbReference type="Gene3D" id="3.90.320.10">
    <property type="match status" value="1"/>
</dbReference>
<name>A0A2H0RGG0_9BACT</name>
<evidence type="ECO:0000256" key="15">
    <source>
        <dbReference type="PROSITE-ProRule" id="PRU00560"/>
    </source>
</evidence>
<dbReference type="Pfam" id="PF12705">
    <property type="entry name" value="PDDEXK_1"/>
    <property type="match status" value="1"/>
</dbReference>
<dbReference type="GO" id="GO:0000725">
    <property type="term" value="P:recombinational repair"/>
    <property type="evidence" value="ECO:0007669"/>
    <property type="project" value="TreeGrafter"/>
</dbReference>
<keyword evidence="11" id="KW-0413">Isomerase</keyword>
<dbReference type="PROSITE" id="PS51217">
    <property type="entry name" value="UVRD_HELICASE_CTER"/>
    <property type="match status" value="1"/>
</dbReference>
<evidence type="ECO:0000256" key="14">
    <source>
        <dbReference type="ARBA" id="ARBA00048988"/>
    </source>
</evidence>
<feature type="domain" description="UvrD-like helicase ATP-binding" evidence="16">
    <location>
        <begin position="11"/>
        <end position="331"/>
    </location>
</feature>
<comment type="caution">
    <text evidence="18">The sequence shown here is derived from an EMBL/GenBank/DDBJ whole genome shotgun (WGS) entry which is preliminary data.</text>
</comment>
<evidence type="ECO:0000256" key="2">
    <source>
        <dbReference type="ARBA" id="ARBA00022722"/>
    </source>
</evidence>
<evidence type="ECO:0000256" key="6">
    <source>
        <dbReference type="ARBA" id="ARBA00022806"/>
    </source>
</evidence>
<comment type="catalytic activity">
    <reaction evidence="12">
        <text>Couples ATP hydrolysis with the unwinding of duplex DNA by translocating in the 3'-5' direction.</text>
        <dbReference type="EC" id="5.6.2.4"/>
    </reaction>
</comment>
<dbReference type="CDD" id="cd17932">
    <property type="entry name" value="DEXQc_UvrD"/>
    <property type="match status" value="1"/>
</dbReference>
<dbReference type="GO" id="GO:0003677">
    <property type="term" value="F:DNA binding"/>
    <property type="evidence" value="ECO:0007669"/>
    <property type="project" value="UniProtKB-KW"/>
</dbReference>
<evidence type="ECO:0000256" key="9">
    <source>
        <dbReference type="ARBA" id="ARBA00023125"/>
    </source>
</evidence>
<dbReference type="Pfam" id="PF13361">
    <property type="entry name" value="UvrD_C"/>
    <property type="match status" value="2"/>
</dbReference>
<dbReference type="InterPro" id="IPR011335">
    <property type="entry name" value="Restrct_endonuc-II-like"/>
</dbReference>
<dbReference type="GO" id="GO:0005829">
    <property type="term" value="C:cytosol"/>
    <property type="evidence" value="ECO:0007669"/>
    <property type="project" value="TreeGrafter"/>
</dbReference>
<evidence type="ECO:0000256" key="4">
    <source>
        <dbReference type="ARBA" id="ARBA00022763"/>
    </source>
</evidence>
<protein>
    <recommendedName>
        <fullName evidence="13">DNA 3'-5' helicase</fullName>
        <ecNumber evidence="13">5.6.2.4</ecNumber>
    </recommendedName>
</protein>
<organism evidence="18 19">
    <name type="scientific">Candidatus Vogelbacteria bacterium CG10_big_fil_rev_8_21_14_0_10_51_16</name>
    <dbReference type="NCBI Taxonomy" id="1975045"/>
    <lineage>
        <taxon>Bacteria</taxon>
        <taxon>Candidatus Vogeliibacteriota</taxon>
    </lineage>
</organism>
<gene>
    <name evidence="18" type="ORF">COV10_02305</name>
</gene>
<dbReference type="Pfam" id="PF00580">
    <property type="entry name" value="UvrD-helicase"/>
    <property type="match status" value="1"/>
</dbReference>
<evidence type="ECO:0000259" key="17">
    <source>
        <dbReference type="PROSITE" id="PS51217"/>
    </source>
</evidence>
<keyword evidence="2" id="KW-0540">Nuclease</keyword>
<evidence type="ECO:0000256" key="1">
    <source>
        <dbReference type="ARBA" id="ARBA00009922"/>
    </source>
</evidence>
<dbReference type="Gene3D" id="3.40.50.300">
    <property type="entry name" value="P-loop containing nucleotide triphosphate hydrolases"/>
    <property type="match status" value="2"/>
</dbReference>
<evidence type="ECO:0000256" key="8">
    <source>
        <dbReference type="ARBA" id="ARBA00022840"/>
    </source>
</evidence>
<dbReference type="PANTHER" id="PTHR11070:SF59">
    <property type="entry name" value="DNA 3'-5' HELICASE"/>
    <property type="match status" value="1"/>
</dbReference>
<evidence type="ECO:0000256" key="13">
    <source>
        <dbReference type="ARBA" id="ARBA00034808"/>
    </source>
</evidence>
<dbReference type="InterPro" id="IPR013986">
    <property type="entry name" value="DExx_box_DNA_helicase_dom_sf"/>
</dbReference>
<dbReference type="GO" id="GO:0005524">
    <property type="term" value="F:ATP binding"/>
    <property type="evidence" value="ECO:0007669"/>
    <property type="project" value="UniProtKB-UniRule"/>
</dbReference>
<keyword evidence="8 15" id="KW-0067">ATP-binding</keyword>
<keyword evidence="4" id="KW-0227">DNA damage</keyword>
<dbReference type="InterPro" id="IPR011604">
    <property type="entry name" value="PDDEXK-like_dom_sf"/>
</dbReference>
<dbReference type="GO" id="GO:0043138">
    <property type="term" value="F:3'-5' DNA helicase activity"/>
    <property type="evidence" value="ECO:0007669"/>
    <property type="project" value="UniProtKB-EC"/>
</dbReference>
<dbReference type="InterPro" id="IPR014016">
    <property type="entry name" value="UvrD-like_ATP-bd"/>
</dbReference>
<dbReference type="InterPro" id="IPR014017">
    <property type="entry name" value="DNA_helicase_UvrD-like_C"/>
</dbReference>
<sequence>MQSGEFEKQYKALTPTQREAVDAIEGPVMVVAGPGTGKTQILTLRIANILQKTDTAPEQILALTFTESGVLAMRRRLLSFIGEAAYSVAIHTFHGFCNTVIARFSAHFPALVGSETISELDRILLMQKVFDEVRPESLSSFRSPYHYVSKALSAISNCKRENISPDALEARAAERLAAITSAPDYRHEKGAHKGKVCGEYKKEEEQLVRVSDLGSLYHDYEAALAEAQTYDFDDMILAVVRTLESDVDLKLILQEEYQYLLADEHQDANGAQNRVLELMADFHSNPNIFVVGDEKQAIYRFQGASLANFLSFREHYPEARLVSLIDNFRSPQAVLDLAHGFIGNESASPLPRPRLLSLTKIAGETRLVTLTDPDQEAAWVAEDTKVKIKAGAVPEEIVLFTRTNKELARFGAALARLGVPYSLETKEDVLDDPLIERLLLLLRAVADFGEESALVRAMHVDTLQIDELAIYELALRAAKERQPLVSLACSPTAPPDILSFCKKLKGWASFGANHSMAELVSLVVREAELLPDFLARPEVLAKLRVLLTFLEEHQRTHRTARLAELLESLRLMDEYNILKASGSALPGRVQLMTAHRGKGLGFRHVYITGLQDGVWGSRQSKTTFKIPGIAPTTKAEEEADERRLFYVAMTRVKESLTLSYAESREDGKEAFLSMYLSELDESLLRKEKVASSLELATARFAPPMEEQPDKKEFQRFVRETLLERGLSVTHLNNYLECPWRWFYRNLLRVPEPQNKHLMFGNAVHATLQWFFDARTQGKISDIRYQMSSDLQSKQSGMPGKPELLARLERELARQAFTETELVDAEREGAKALAGYYDEYVHAWTSDIENEKAVDVILKIEGLDIPLNGKLDKIEKRDDGTVNVVDYKTGKPKSENFILGKTADSNGDYHRQLVFYKLLLDRYEDGRYKMTTGEIDFVEPDKKSGKYKKLTFEITKGETRELEELVKKSVEEMLSLSFWNKRCDDKLCEGCSLRSINGD</sequence>
<evidence type="ECO:0000256" key="7">
    <source>
        <dbReference type="ARBA" id="ARBA00022839"/>
    </source>
</evidence>
<accession>A0A2H0RGG0</accession>
<evidence type="ECO:0000256" key="10">
    <source>
        <dbReference type="ARBA" id="ARBA00023204"/>
    </source>
</evidence>
<keyword evidence="9" id="KW-0238">DNA-binding</keyword>
<dbReference type="Gene3D" id="1.10.10.160">
    <property type="match status" value="1"/>
</dbReference>
<dbReference type="SUPFAM" id="SSF52980">
    <property type="entry name" value="Restriction endonuclease-like"/>
    <property type="match status" value="1"/>
</dbReference>
<evidence type="ECO:0000313" key="18">
    <source>
        <dbReference type="EMBL" id="PIR44885.1"/>
    </source>
</evidence>
<evidence type="ECO:0000256" key="11">
    <source>
        <dbReference type="ARBA" id="ARBA00023235"/>
    </source>
</evidence>
<dbReference type="PANTHER" id="PTHR11070">
    <property type="entry name" value="UVRD / RECB / PCRA DNA HELICASE FAMILY MEMBER"/>
    <property type="match status" value="1"/>
</dbReference>
<dbReference type="InterPro" id="IPR038726">
    <property type="entry name" value="PDDEXK_AddAB-type"/>
</dbReference>
<reference evidence="18 19" key="1">
    <citation type="submission" date="2017-09" db="EMBL/GenBank/DDBJ databases">
        <title>Depth-based differentiation of microbial function through sediment-hosted aquifers and enrichment of novel symbionts in the deep terrestrial subsurface.</title>
        <authorList>
            <person name="Probst A.J."/>
            <person name="Ladd B."/>
            <person name="Jarett J.K."/>
            <person name="Geller-Mcgrath D.E."/>
            <person name="Sieber C.M."/>
            <person name="Emerson J.B."/>
            <person name="Anantharaman K."/>
            <person name="Thomas B.C."/>
            <person name="Malmstrom R."/>
            <person name="Stieglmeier M."/>
            <person name="Klingl A."/>
            <person name="Woyke T."/>
            <person name="Ryan C.M."/>
            <person name="Banfield J.F."/>
        </authorList>
    </citation>
    <scope>NUCLEOTIDE SEQUENCE [LARGE SCALE GENOMIC DNA]</scope>
    <source>
        <strain evidence="18">CG10_big_fil_rev_8_21_14_0_10_51_16</strain>
    </source>
</reference>
<dbReference type="EC" id="5.6.2.4" evidence="13"/>
<dbReference type="GO" id="GO:0004527">
    <property type="term" value="F:exonuclease activity"/>
    <property type="evidence" value="ECO:0007669"/>
    <property type="project" value="UniProtKB-KW"/>
</dbReference>
<dbReference type="Proteomes" id="UP000228767">
    <property type="component" value="Unassembled WGS sequence"/>
</dbReference>
<keyword evidence="7" id="KW-0269">Exonuclease</keyword>
<dbReference type="GO" id="GO:0033202">
    <property type="term" value="C:DNA helicase complex"/>
    <property type="evidence" value="ECO:0007669"/>
    <property type="project" value="TreeGrafter"/>
</dbReference>
<dbReference type="InterPro" id="IPR027417">
    <property type="entry name" value="P-loop_NTPase"/>
</dbReference>
<dbReference type="EMBL" id="PCYI01000017">
    <property type="protein sequence ID" value="PIR44885.1"/>
    <property type="molecule type" value="Genomic_DNA"/>
</dbReference>
<evidence type="ECO:0000313" key="19">
    <source>
        <dbReference type="Proteomes" id="UP000228767"/>
    </source>
</evidence>
<comment type="catalytic activity">
    <reaction evidence="14">
        <text>ATP + H2O = ADP + phosphate + H(+)</text>
        <dbReference type="Rhea" id="RHEA:13065"/>
        <dbReference type="ChEBI" id="CHEBI:15377"/>
        <dbReference type="ChEBI" id="CHEBI:15378"/>
        <dbReference type="ChEBI" id="CHEBI:30616"/>
        <dbReference type="ChEBI" id="CHEBI:43474"/>
        <dbReference type="ChEBI" id="CHEBI:456216"/>
        <dbReference type="EC" id="5.6.2.4"/>
    </reaction>
</comment>
<evidence type="ECO:0000256" key="12">
    <source>
        <dbReference type="ARBA" id="ARBA00034617"/>
    </source>
</evidence>
<proteinExistence type="inferred from homology"/>
<keyword evidence="6 15" id="KW-0347">Helicase</keyword>
<feature type="domain" description="UvrD-like helicase C-terminal" evidence="17">
    <location>
        <begin position="332"/>
        <end position="599"/>
    </location>
</feature>
<feature type="binding site" evidence="15">
    <location>
        <begin position="32"/>
        <end position="39"/>
    </location>
    <ligand>
        <name>ATP</name>
        <dbReference type="ChEBI" id="CHEBI:30616"/>
    </ligand>
</feature>
<evidence type="ECO:0000256" key="3">
    <source>
        <dbReference type="ARBA" id="ARBA00022741"/>
    </source>
</evidence>
<keyword evidence="10" id="KW-0234">DNA repair</keyword>
<comment type="similarity">
    <text evidence="1">Belongs to the helicase family. UvrD subfamily.</text>
</comment>
<keyword evidence="5 15" id="KW-0378">Hydrolase</keyword>
<dbReference type="Gene3D" id="1.10.486.10">
    <property type="entry name" value="PCRA, domain 4"/>
    <property type="match status" value="1"/>
</dbReference>
<dbReference type="InterPro" id="IPR000212">
    <property type="entry name" value="DNA_helicase_UvrD/REP"/>
</dbReference>
<evidence type="ECO:0000256" key="5">
    <source>
        <dbReference type="ARBA" id="ARBA00022801"/>
    </source>
</evidence>
<keyword evidence="3 15" id="KW-0547">Nucleotide-binding</keyword>
<dbReference type="SUPFAM" id="SSF52540">
    <property type="entry name" value="P-loop containing nucleoside triphosphate hydrolases"/>
    <property type="match status" value="1"/>
</dbReference>